<keyword evidence="2" id="KW-1185">Reference proteome</keyword>
<feature type="signal peptide" evidence="1">
    <location>
        <begin position="1"/>
        <end position="24"/>
    </location>
</feature>
<reference evidence="3" key="1">
    <citation type="submission" date="2016-11" db="UniProtKB">
        <authorList>
            <consortium name="WormBaseParasite"/>
        </authorList>
    </citation>
    <scope>IDENTIFICATION</scope>
</reference>
<dbReference type="AlphaFoldDB" id="A0A1I7WEM2"/>
<evidence type="ECO:0000256" key="1">
    <source>
        <dbReference type="SAM" id="SignalP"/>
    </source>
</evidence>
<feature type="chain" id="PRO_5009310602" evidence="1">
    <location>
        <begin position="25"/>
        <end position="116"/>
    </location>
</feature>
<organism evidence="2 3">
    <name type="scientific">Heterorhabditis bacteriophora</name>
    <name type="common">Entomopathogenic nematode worm</name>
    <dbReference type="NCBI Taxonomy" id="37862"/>
    <lineage>
        <taxon>Eukaryota</taxon>
        <taxon>Metazoa</taxon>
        <taxon>Ecdysozoa</taxon>
        <taxon>Nematoda</taxon>
        <taxon>Chromadorea</taxon>
        <taxon>Rhabditida</taxon>
        <taxon>Rhabditina</taxon>
        <taxon>Rhabditomorpha</taxon>
        <taxon>Strongyloidea</taxon>
        <taxon>Heterorhabditidae</taxon>
        <taxon>Heterorhabditis</taxon>
    </lineage>
</organism>
<proteinExistence type="predicted"/>
<evidence type="ECO:0000313" key="3">
    <source>
        <dbReference type="WBParaSite" id="Hba_03413"/>
    </source>
</evidence>
<sequence>MHHVRICACLVLVVLVCLPRGTSQSQTWVIKPLYIHITIINQQVTMVRKICSIERCGGFYMVGFVVFRPTLSSRFSEITYSEIILMICIIVQLMIQCSKEFNVLLVFLNKIEKINF</sequence>
<name>A0A1I7WEM2_HETBA</name>
<keyword evidence="1" id="KW-0732">Signal</keyword>
<accession>A0A1I7WEM2</accession>
<dbReference type="Proteomes" id="UP000095283">
    <property type="component" value="Unplaced"/>
</dbReference>
<evidence type="ECO:0000313" key="2">
    <source>
        <dbReference type="Proteomes" id="UP000095283"/>
    </source>
</evidence>
<protein>
    <submittedName>
        <fullName evidence="3">Secreted protein</fullName>
    </submittedName>
</protein>
<dbReference type="WBParaSite" id="Hba_03413">
    <property type="protein sequence ID" value="Hba_03413"/>
    <property type="gene ID" value="Hba_03413"/>
</dbReference>